<dbReference type="NCBIfam" id="NF038196">
    <property type="entry name" value="ferrodoxin_EFR1"/>
    <property type="match status" value="1"/>
</dbReference>
<accession>A0A9D6UZG0</accession>
<keyword evidence="1" id="KW-0479">Metal-binding</keyword>
<dbReference type="AlphaFoldDB" id="A0A9D6UZG0"/>
<evidence type="ECO:0000256" key="1">
    <source>
        <dbReference type="ARBA" id="ARBA00022723"/>
    </source>
</evidence>
<comment type="caution">
    <text evidence="5">The sequence shown here is derived from an EMBL/GenBank/DDBJ whole genome shotgun (WGS) entry which is preliminary data.</text>
</comment>
<dbReference type="Gene3D" id="3.30.70.20">
    <property type="match status" value="1"/>
</dbReference>
<dbReference type="InterPro" id="IPR029039">
    <property type="entry name" value="Flavoprotein-like_sf"/>
</dbReference>
<gene>
    <name evidence="5" type="ORF">HY912_04275</name>
</gene>
<dbReference type="PROSITE" id="PS00198">
    <property type="entry name" value="4FE4S_FER_1"/>
    <property type="match status" value="1"/>
</dbReference>
<dbReference type="InterPro" id="IPR047964">
    <property type="entry name" value="EFR1-like"/>
</dbReference>
<evidence type="ECO:0000313" key="6">
    <source>
        <dbReference type="Proteomes" id="UP000807825"/>
    </source>
</evidence>
<keyword evidence="2" id="KW-0408">Iron</keyword>
<dbReference type="EMBL" id="JACRDE010000126">
    <property type="protein sequence ID" value="MBI5248689.1"/>
    <property type="molecule type" value="Genomic_DNA"/>
</dbReference>
<dbReference type="Gene3D" id="3.40.50.360">
    <property type="match status" value="1"/>
</dbReference>
<sequence length="310" mass="34929">MMDKSDIVNRNFRILYFTGTGNTDWVVKKIREGLEAKGASCMTLPADRLLADCGMGFGMKPDPELLKARLGDFLSDDAVLVLGFPTYEGTVPRPFRELFPLLPEGNGRKLACISTILLAGGDAVHIAEKTLAQRGYRSFLTTYVVMPGNIRLPHFAFFQIHNGKDLDRFYESAGKAVAEIVDELLYQKAHFEGRTIADYLIGASNRWGEYILPDLWGKQMFADAKCIKRALCASSCPMGNISLAKGYPEFGTNCCTCLRCYNFCPENAIQITEHTRDEEKYNRYKGFDGWKPPHLRHVEIGRREHEPARP</sequence>
<evidence type="ECO:0000313" key="5">
    <source>
        <dbReference type="EMBL" id="MBI5248689.1"/>
    </source>
</evidence>
<feature type="domain" description="4Fe-4S ferredoxin-type" evidence="4">
    <location>
        <begin position="246"/>
        <end position="274"/>
    </location>
</feature>
<dbReference type="SUPFAM" id="SSF52218">
    <property type="entry name" value="Flavoproteins"/>
    <property type="match status" value="1"/>
</dbReference>
<keyword evidence="3" id="KW-0411">Iron-sulfur</keyword>
<reference evidence="5" key="1">
    <citation type="submission" date="2020-07" db="EMBL/GenBank/DDBJ databases">
        <title>Huge and variable diversity of episymbiotic CPR bacteria and DPANN archaea in groundwater ecosystems.</title>
        <authorList>
            <person name="He C.Y."/>
            <person name="Keren R."/>
            <person name="Whittaker M."/>
            <person name="Farag I.F."/>
            <person name="Doudna J."/>
            <person name="Cate J.H.D."/>
            <person name="Banfield J.F."/>
        </authorList>
    </citation>
    <scope>NUCLEOTIDE SEQUENCE</scope>
    <source>
        <strain evidence="5">NC_groundwater_1664_Pr3_B-0.1um_52_9</strain>
    </source>
</reference>
<evidence type="ECO:0000256" key="3">
    <source>
        <dbReference type="ARBA" id="ARBA00023014"/>
    </source>
</evidence>
<name>A0A9D6UZG0_9BACT</name>
<dbReference type="InterPro" id="IPR017896">
    <property type="entry name" value="4Fe4S_Fe-S-bd"/>
</dbReference>
<evidence type="ECO:0000256" key="2">
    <source>
        <dbReference type="ARBA" id="ARBA00023004"/>
    </source>
</evidence>
<evidence type="ECO:0000259" key="4">
    <source>
        <dbReference type="PROSITE" id="PS51379"/>
    </source>
</evidence>
<dbReference type="Proteomes" id="UP000807825">
    <property type="component" value="Unassembled WGS sequence"/>
</dbReference>
<dbReference type="PROSITE" id="PS51379">
    <property type="entry name" value="4FE4S_FER_2"/>
    <property type="match status" value="1"/>
</dbReference>
<dbReference type="InterPro" id="IPR017900">
    <property type="entry name" value="4Fe4S_Fe_S_CS"/>
</dbReference>
<protein>
    <recommendedName>
        <fullName evidence="4">4Fe-4S ferredoxin-type domain-containing protein</fullName>
    </recommendedName>
</protein>
<organism evidence="5 6">
    <name type="scientific">Desulfomonile tiedjei</name>
    <dbReference type="NCBI Taxonomy" id="2358"/>
    <lineage>
        <taxon>Bacteria</taxon>
        <taxon>Pseudomonadati</taxon>
        <taxon>Thermodesulfobacteriota</taxon>
        <taxon>Desulfomonilia</taxon>
        <taxon>Desulfomonilales</taxon>
        <taxon>Desulfomonilaceae</taxon>
        <taxon>Desulfomonile</taxon>
    </lineage>
</organism>
<dbReference type="SUPFAM" id="SSF54862">
    <property type="entry name" value="4Fe-4S ferredoxins"/>
    <property type="match status" value="1"/>
</dbReference>
<dbReference type="GO" id="GO:0046872">
    <property type="term" value="F:metal ion binding"/>
    <property type="evidence" value="ECO:0007669"/>
    <property type="project" value="UniProtKB-KW"/>
</dbReference>
<proteinExistence type="predicted"/>
<dbReference type="GO" id="GO:0051536">
    <property type="term" value="F:iron-sulfur cluster binding"/>
    <property type="evidence" value="ECO:0007669"/>
    <property type="project" value="UniProtKB-KW"/>
</dbReference>